<feature type="compositionally biased region" description="Polar residues" evidence="10">
    <location>
        <begin position="166"/>
        <end position="183"/>
    </location>
</feature>
<feature type="compositionally biased region" description="Basic and acidic residues" evidence="10">
    <location>
        <begin position="466"/>
        <end position="491"/>
    </location>
</feature>
<dbReference type="PANTHER" id="PTHR24394">
    <property type="entry name" value="ZINC FINGER PROTEIN"/>
    <property type="match status" value="1"/>
</dbReference>
<feature type="region of interest" description="Disordered" evidence="10">
    <location>
        <begin position="720"/>
        <end position="750"/>
    </location>
</feature>
<keyword evidence="4 9" id="KW-0863">Zinc-finger</keyword>
<dbReference type="FunFam" id="3.30.160.60:FF:002402">
    <property type="entry name" value="Zinc finger protein 347"/>
    <property type="match status" value="1"/>
</dbReference>
<reference evidence="12" key="1">
    <citation type="submission" date="2020-08" db="EMBL/GenBank/DDBJ databases">
        <title>Multicomponent nature underlies the extraordinary mechanical properties of spider dragline silk.</title>
        <authorList>
            <person name="Kono N."/>
            <person name="Nakamura H."/>
            <person name="Mori M."/>
            <person name="Yoshida Y."/>
            <person name="Ohtoshi R."/>
            <person name="Malay A.D."/>
            <person name="Moran D.A.P."/>
            <person name="Tomita M."/>
            <person name="Numata K."/>
            <person name="Arakawa K."/>
        </authorList>
    </citation>
    <scope>NUCLEOTIDE SEQUENCE</scope>
</reference>
<dbReference type="OrthoDB" id="6077919at2759"/>
<dbReference type="SMART" id="SM00355">
    <property type="entry name" value="ZnF_C2H2"/>
    <property type="match status" value="14"/>
</dbReference>
<name>A0A8X6Y5M8_9ARAC</name>
<proteinExistence type="predicted"/>
<dbReference type="EMBL" id="BMAV01016083">
    <property type="protein sequence ID" value="GFY66521.1"/>
    <property type="molecule type" value="Genomic_DNA"/>
</dbReference>
<feature type="compositionally biased region" description="Polar residues" evidence="10">
    <location>
        <begin position="426"/>
        <end position="440"/>
    </location>
</feature>
<feature type="domain" description="C2H2-type" evidence="11">
    <location>
        <begin position="512"/>
        <end position="539"/>
    </location>
</feature>
<dbReference type="FunFam" id="3.30.160.60:FF:000557">
    <property type="entry name" value="zinc finger and SCAN domain-containing protein 29"/>
    <property type="match status" value="1"/>
</dbReference>
<evidence type="ECO:0000256" key="6">
    <source>
        <dbReference type="ARBA" id="ARBA00023015"/>
    </source>
</evidence>
<comment type="caution">
    <text evidence="12">The sequence shown here is derived from an EMBL/GenBank/DDBJ whole genome shotgun (WGS) entry which is preliminary data.</text>
</comment>
<feature type="domain" description="C2H2-type" evidence="11">
    <location>
        <begin position="127"/>
        <end position="154"/>
    </location>
</feature>
<dbReference type="GO" id="GO:0048598">
    <property type="term" value="P:embryonic morphogenesis"/>
    <property type="evidence" value="ECO:0007669"/>
    <property type="project" value="UniProtKB-ARBA"/>
</dbReference>
<dbReference type="InterPro" id="IPR036236">
    <property type="entry name" value="Znf_C2H2_sf"/>
</dbReference>
<feature type="domain" description="C2H2-type" evidence="11">
    <location>
        <begin position="305"/>
        <end position="332"/>
    </location>
</feature>
<comment type="subcellular location">
    <subcellularLocation>
        <location evidence="1">Nucleus</location>
    </subcellularLocation>
</comment>
<feature type="domain" description="C2H2-type" evidence="11">
    <location>
        <begin position="567"/>
        <end position="594"/>
    </location>
</feature>
<dbReference type="PANTHER" id="PTHR24394:SF48">
    <property type="entry name" value="ZINC FINGER PROTEIN 771"/>
    <property type="match status" value="1"/>
</dbReference>
<dbReference type="Gene3D" id="3.30.160.60">
    <property type="entry name" value="Classic Zinc Finger"/>
    <property type="match status" value="10"/>
</dbReference>
<keyword evidence="2" id="KW-0479">Metal-binding</keyword>
<keyword evidence="3" id="KW-0677">Repeat</keyword>
<evidence type="ECO:0000256" key="3">
    <source>
        <dbReference type="ARBA" id="ARBA00022737"/>
    </source>
</evidence>
<feature type="domain" description="C2H2-type" evidence="11">
    <location>
        <begin position="682"/>
        <end position="704"/>
    </location>
</feature>
<evidence type="ECO:0000313" key="12">
    <source>
        <dbReference type="EMBL" id="GFY66521.1"/>
    </source>
</evidence>
<evidence type="ECO:0000256" key="4">
    <source>
        <dbReference type="ARBA" id="ARBA00022771"/>
    </source>
</evidence>
<evidence type="ECO:0000259" key="11">
    <source>
        <dbReference type="PROSITE" id="PS50157"/>
    </source>
</evidence>
<dbReference type="SUPFAM" id="SSF57667">
    <property type="entry name" value="beta-beta-alpha zinc fingers"/>
    <property type="match status" value="9"/>
</dbReference>
<feature type="region of interest" description="Disordered" evidence="10">
    <location>
        <begin position="217"/>
        <end position="236"/>
    </location>
</feature>
<accession>A0A8X6Y5M8</accession>
<evidence type="ECO:0000256" key="10">
    <source>
        <dbReference type="SAM" id="MobiDB-lite"/>
    </source>
</evidence>
<dbReference type="GO" id="GO:0005634">
    <property type="term" value="C:nucleus"/>
    <property type="evidence" value="ECO:0007669"/>
    <property type="project" value="UniProtKB-SubCell"/>
</dbReference>
<feature type="domain" description="C2H2-type" evidence="11">
    <location>
        <begin position="623"/>
        <end position="650"/>
    </location>
</feature>
<dbReference type="AlphaFoldDB" id="A0A8X6Y5M8"/>
<feature type="domain" description="C2H2-type" evidence="11">
    <location>
        <begin position="651"/>
        <end position="679"/>
    </location>
</feature>
<evidence type="ECO:0000256" key="5">
    <source>
        <dbReference type="ARBA" id="ARBA00022833"/>
    </source>
</evidence>
<evidence type="ECO:0000256" key="8">
    <source>
        <dbReference type="ARBA" id="ARBA00023242"/>
    </source>
</evidence>
<feature type="region of interest" description="Disordered" evidence="10">
    <location>
        <begin position="157"/>
        <end position="204"/>
    </location>
</feature>
<sequence>MNLHRITQCTRLPYKCDVCELRFSMKSRLLYHQRIHGIMQLPIKEEPDASSTSNQNAIIQREVINDINFTYQCSKCNLSFVGKRKLERHERIHSDKKYYKCDRCHLGFSWKSNFNRHRKNSCVRKEYPCDKCNRTFNKKLYLMRHQTTHMDDNTLVKQESAEQEVGPSTSSQENSAENESYLEQDQKPYVVPPLELSPTNSRSKRLQDILKHPAKDELFSVSDNKSSQEDGLDMDYEPKKKRRLENRYKCLTCGTGFKWKCDLARHWRTHARLKPFLCDKCELGFNWKSNLVRHQKRVHLGTEGFVCDTCGRGFVKQYHLSRHRNNDCGKPTSRSDNDNFDGAMKTRSSDIVYDYNAVSDEGDYNYKIESNPVVVQVRPKGKGDLLDPQASSSKEQYDELLNLYHIAPEVNIVYLQAIDDKGQSYQSEEGSFEKSSNFPQSKLVESEVAASEKKSTKTNQRSCSKNKRETKKEAVVKTKQKTRCEGSKSDANKGSSIEYSAEKPTKKELKEFPCSVCTRVFSRKSCHTQHERSHYKQRLQCEWCHRSFDRNSVLVRHQRIHTGEKPYQCEGCLSYFRQKSQLVQHRKIHTGVKPHECEVCKRKFNRRSILVRHKMIHTGEKPFECEVCHLCFNQKSILVQHQKIHSGLKPYKCKKCNYSFTQKWNYRRHKERVHTSGKKFSIQCNSCDSSFPRKKILVQHQEIHKKKVVVVCIRNAGRESEDTLQSQKPNPNVVRDSKNSGKLPNANRKPIKKEISAFEDKGTSMKIHTRHNLKIEENQDLLEYPKEKQVKLDSRCLKNNQSSVFNDENVKEKENNHVNLDFPEHKNEENCKFQKKIRSEEPRFCSEKKPIDANTDMKMKTEADVNHTSISRDIATDDFRISKKLPHKYTRIRMREIKFYIVPRK</sequence>
<keyword evidence="6" id="KW-0805">Transcription regulation</keyword>
<dbReference type="Proteomes" id="UP000886998">
    <property type="component" value="Unassembled WGS sequence"/>
</dbReference>
<keyword evidence="5" id="KW-0862">Zinc</keyword>
<dbReference type="Pfam" id="PF00096">
    <property type="entry name" value="zf-C2H2"/>
    <property type="match status" value="6"/>
</dbReference>
<keyword evidence="13" id="KW-1185">Reference proteome</keyword>
<dbReference type="FunFam" id="3.30.160.60:FF:000478">
    <property type="entry name" value="Zinc finger protein 133"/>
    <property type="match status" value="1"/>
</dbReference>
<dbReference type="FunFam" id="3.30.160.60:FF:000100">
    <property type="entry name" value="Zinc finger 45-like"/>
    <property type="match status" value="1"/>
</dbReference>
<feature type="domain" description="C2H2-type" evidence="11">
    <location>
        <begin position="99"/>
        <end position="128"/>
    </location>
</feature>
<feature type="domain" description="C2H2-type" evidence="11">
    <location>
        <begin position="14"/>
        <end position="36"/>
    </location>
</feature>
<evidence type="ECO:0000256" key="7">
    <source>
        <dbReference type="ARBA" id="ARBA00023163"/>
    </source>
</evidence>
<keyword evidence="7" id="KW-0804">Transcription</keyword>
<evidence type="ECO:0000313" key="13">
    <source>
        <dbReference type="Proteomes" id="UP000886998"/>
    </source>
</evidence>
<organism evidence="12 13">
    <name type="scientific">Trichonephila inaurata madagascariensis</name>
    <dbReference type="NCBI Taxonomy" id="2747483"/>
    <lineage>
        <taxon>Eukaryota</taxon>
        <taxon>Metazoa</taxon>
        <taxon>Ecdysozoa</taxon>
        <taxon>Arthropoda</taxon>
        <taxon>Chelicerata</taxon>
        <taxon>Arachnida</taxon>
        <taxon>Araneae</taxon>
        <taxon>Araneomorphae</taxon>
        <taxon>Entelegynae</taxon>
        <taxon>Araneoidea</taxon>
        <taxon>Nephilidae</taxon>
        <taxon>Trichonephila</taxon>
        <taxon>Trichonephila inaurata</taxon>
    </lineage>
</organism>
<feature type="domain" description="C2H2-type" evidence="11">
    <location>
        <begin position="595"/>
        <end position="622"/>
    </location>
</feature>
<protein>
    <submittedName>
        <fullName evidence="12">Zinc finger protein 91</fullName>
    </submittedName>
</protein>
<feature type="domain" description="C2H2-type" evidence="11">
    <location>
        <begin position="248"/>
        <end position="275"/>
    </location>
</feature>
<feature type="domain" description="C2H2-type" evidence="11">
    <location>
        <begin position="276"/>
        <end position="304"/>
    </location>
</feature>
<feature type="domain" description="C2H2-type" evidence="11">
    <location>
        <begin position="539"/>
        <end position="566"/>
    </location>
</feature>
<dbReference type="FunFam" id="3.30.160.60:FF:000340">
    <property type="entry name" value="zinc finger protein 473 isoform X1"/>
    <property type="match status" value="1"/>
</dbReference>
<dbReference type="GO" id="GO:0000981">
    <property type="term" value="F:DNA-binding transcription factor activity, RNA polymerase II-specific"/>
    <property type="evidence" value="ECO:0007669"/>
    <property type="project" value="TreeGrafter"/>
</dbReference>
<feature type="region of interest" description="Disordered" evidence="10">
    <location>
        <begin position="426"/>
        <end position="499"/>
    </location>
</feature>
<dbReference type="FunFam" id="3.30.160.60:FF:000624">
    <property type="entry name" value="zinc finger protein 697"/>
    <property type="match status" value="1"/>
</dbReference>
<dbReference type="PROSITE" id="PS50157">
    <property type="entry name" value="ZINC_FINGER_C2H2_2"/>
    <property type="match status" value="14"/>
</dbReference>
<dbReference type="GO" id="GO:0008270">
    <property type="term" value="F:zinc ion binding"/>
    <property type="evidence" value="ECO:0007669"/>
    <property type="project" value="UniProtKB-KW"/>
</dbReference>
<dbReference type="InterPro" id="IPR013087">
    <property type="entry name" value="Znf_C2H2_type"/>
</dbReference>
<dbReference type="PROSITE" id="PS00028">
    <property type="entry name" value="ZINC_FINGER_C2H2_1"/>
    <property type="match status" value="12"/>
</dbReference>
<keyword evidence="8" id="KW-0539">Nucleus</keyword>
<gene>
    <name evidence="12" type="primary">NCL1_11008</name>
    <name evidence="12" type="ORF">TNIN_420751</name>
</gene>
<evidence type="ECO:0000256" key="2">
    <source>
        <dbReference type="ARBA" id="ARBA00022723"/>
    </source>
</evidence>
<evidence type="ECO:0000256" key="1">
    <source>
        <dbReference type="ARBA" id="ARBA00004123"/>
    </source>
</evidence>
<evidence type="ECO:0000256" key="9">
    <source>
        <dbReference type="PROSITE-ProRule" id="PRU00042"/>
    </source>
</evidence>
<feature type="domain" description="C2H2-type" evidence="11">
    <location>
        <begin position="71"/>
        <end position="98"/>
    </location>
</feature>